<protein>
    <submittedName>
        <fullName evidence="10">Bifunctional protein GlmU</fullName>
    </submittedName>
</protein>
<dbReference type="EMBL" id="CP036291">
    <property type="protein sequence ID" value="QDU87712.1"/>
    <property type="molecule type" value="Genomic_DNA"/>
</dbReference>
<dbReference type="Pfam" id="PF12804">
    <property type="entry name" value="NTP_transf_3"/>
    <property type="match status" value="1"/>
</dbReference>
<evidence type="ECO:0000256" key="1">
    <source>
        <dbReference type="ARBA" id="ARBA00007707"/>
    </source>
</evidence>
<dbReference type="Gene3D" id="3.90.550.10">
    <property type="entry name" value="Spore Coat Polysaccharide Biosynthesis Protein SpsA, Chain A"/>
    <property type="match status" value="1"/>
</dbReference>
<evidence type="ECO:0000256" key="4">
    <source>
        <dbReference type="ARBA" id="ARBA00022695"/>
    </source>
</evidence>
<keyword evidence="3" id="KW-0808">Transferase</keyword>
<evidence type="ECO:0000313" key="11">
    <source>
        <dbReference type="Proteomes" id="UP000317429"/>
    </source>
</evidence>
<sequence>MSAPLAIVLAAGKGTRMKSELPKVLTPARGRPLVQYVVDALREAGVRQIVAVVGYRSELVEQALAGQSDIAFAQQTEQLGTGHAVMQCRSQLAGWDGPVVVVTGDSPMLRPASVKKLLARFDAPADQRPACVIGTAHREDPTGLGRIVRDASGQFQAIVEQRDATPEQQRVTEVNMSTYVFDAPALLSALDRLTTANAQAEYYVTDGPGILLGQGRRVEALPVLEACESLSVNTPEDLAKVEEEMKRLGMGKSSPPHSGR</sequence>
<dbReference type="RefSeq" id="WP_145281853.1">
    <property type="nucleotide sequence ID" value="NZ_CP036291.1"/>
</dbReference>
<dbReference type="SUPFAM" id="SSF53448">
    <property type="entry name" value="Nucleotide-diphospho-sugar transferases"/>
    <property type="match status" value="1"/>
</dbReference>
<organism evidence="10 11">
    <name type="scientific">Pirellulimonas nuda</name>
    <dbReference type="NCBI Taxonomy" id="2528009"/>
    <lineage>
        <taxon>Bacteria</taxon>
        <taxon>Pseudomonadati</taxon>
        <taxon>Planctomycetota</taxon>
        <taxon>Planctomycetia</taxon>
        <taxon>Pirellulales</taxon>
        <taxon>Lacipirellulaceae</taxon>
        <taxon>Pirellulimonas</taxon>
    </lineage>
</organism>
<evidence type="ECO:0000256" key="7">
    <source>
        <dbReference type="ARBA" id="ARBA00048493"/>
    </source>
</evidence>
<evidence type="ECO:0000256" key="2">
    <source>
        <dbReference type="ARBA" id="ARBA00007947"/>
    </source>
</evidence>
<evidence type="ECO:0000259" key="9">
    <source>
        <dbReference type="Pfam" id="PF12804"/>
    </source>
</evidence>
<keyword evidence="11" id="KW-1185">Reference proteome</keyword>
<dbReference type="InterPro" id="IPR029044">
    <property type="entry name" value="Nucleotide-diphossugar_trans"/>
</dbReference>
<dbReference type="OrthoDB" id="9775031at2"/>
<dbReference type="CDD" id="cd02540">
    <property type="entry name" value="GT2_GlmU_N_bac"/>
    <property type="match status" value="1"/>
</dbReference>
<dbReference type="Proteomes" id="UP000317429">
    <property type="component" value="Chromosome"/>
</dbReference>
<dbReference type="GO" id="GO:0019134">
    <property type="term" value="F:glucosamine-1-phosphate N-acetyltransferase activity"/>
    <property type="evidence" value="ECO:0007669"/>
    <property type="project" value="UniProtKB-EC"/>
</dbReference>
<dbReference type="PANTHER" id="PTHR43584">
    <property type="entry name" value="NUCLEOTIDYL TRANSFERASE"/>
    <property type="match status" value="1"/>
</dbReference>
<feature type="domain" description="MobA-like NTP transferase" evidence="9">
    <location>
        <begin position="6"/>
        <end position="150"/>
    </location>
</feature>
<comment type="function">
    <text evidence="8">Catalyzes the last two sequential reactions in the de novo biosynthetic pathway for UDP-N-acetylglucosamine (UDP-GlcNAc). The C-terminal domain catalyzes the transfer of acetyl group from acetyl coenzyme A to glucosamine-1-phosphate (GlcN-1-P) to produce N-acetylglucosamine-1-phosphate (GlcNAc-1-P), which is converted into UDP-GlcNAc by the transfer of uridine 5-monophosphate (from uridine 5-triphosphate), a reaction catalyzed by the N-terminal domain.</text>
</comment>
<keyword evidence="4" id="KW-0548">Nucleotidyltransferase</keyword>
<accession>A0A518D8A1</accession>
<comment type="similarity">
    <text evidence="2">In the N-terminal section; belongs to the N-acetylglucosamine-1-phosphate uridyltransferase family.</text>
</comment>
<dbReference type="GO" id="GO:0003977">
    <property type="term" value="F:UDP-N-acetylglucosamine diphosphorylase activity"/>
    <property type="evidence" value="ECO:0007669"/>
    <property type="project" value="UniProtKB-EC"/>
</dbReference>
<comment type="catalytic activity">
    <reaction evidence="6">
        <text>alpha-D-glucosamine 1-phosphate + acetyl-CoA = N-acetyl-alpha-D-glucosamine 1-phosphate + CoA + H(+)</text>
        <dbReference type="Rhea" id="RHEA:13725"/>
        <dbReference type="ChEBI" id="CHEBI:15378"/>
        <dbReference type="ChEBI" id="CHEBI:57287"/>
        <dbReference type="ChEBI" id="CHEBI:57288"/>
        <dbReference type="ChEBI" id="CHEBI:57776"/>
        <dbReference type="ChEBI" id="CHEBI:58516"/>
        <dbReference type="EC" id="2.3.1.157"/>
    </reaction>
</comment>
<reference evidence="10 11" key="1">
    <citation type="submission" date="2019-02" db="EMBL/GenBank/DDBJ databases">
        <title>Deep-cultivation of Planctomycetes and their phenomic and genomic characterization uncovers novel biology.</title>
        <authorList>
            <person name="Wiegand S."/>
            <person name="Jogler M."/>
            <person name="Boedeker C."/>
            <person name="Pinto D."/>
            <person name="Vollmers J."/>
            <person name="Rivas-Marin E."/>
            <person name="Kohn T."/>
            <person name="Peeters S.H."/>
            <person name="Heuer A."/>
            <person name="Rast P."/>
            <person name="Oberbeckmann S."/>
            <person name="Bunk B."/>
            <person name="Jeske O."/>
            <person name="Meyerdierks A."/>
            <person name="Storesund J.E."/>
            <person name="Kallscheuer N."/>
            <person name="Luecker S."/>
            <person name="Lage O.M."/>
            <person name="Pohl T."/>
            <person name="Merkel B.J."/>
            <person name="Hornburger P."/>
            <person name="Mueller R.-W."/>
            <person name="Bruemmer F."/>
            <person name="Labrenz M."/>
            <person name="Spormann A.M."/>
            <person name="Op den Camp H."/>
            <person name="Overmann J."/>
            <person name="Amann R."/>
            <person name="Jetten M.S.M."/>
            <person name="Mascher T."/>
            <person name="Medema M.H."/>
            <person name="Devos D.P."/>
            <person name="Kaster A.-K."/>
            <person name="Ovreas L."/>
            <person name="Rohde M."/>
            <person name="Galperin M.Y."/>
            <person name="Jogler C."/>
        </authorList>
    </citation>
    <scope>NUCLEOTIDE SEQUENCE [LARGE SCALE GENOMIC DNA]</scope>
    <source>
        <strain evidence="10 11">Pla175</strain>
    </source>
</reference>
<dbReference type="InterPro" id="IPR050065">
    <property type="entry name" value="GlmU-like"/>
</dbReference>
<name>A0A518D8A1_9BACT</name>
<keyword evidence="5" id="KW-0012">Acyltransferase</keyword>
<comment type="catalytic activity">
    <reaction evidence="7">
        <text>N-acetyl-alpha-D-glucosamine 1-phosphate + UTP + H(+) = UDP-N-acetyl-alpha-D-glucosamine + diphosphate</text>
        <dbReference type="Rhea" id="RHEA:13509"/>
        <dbReference type="ChEBI" id="CHEBI:15378"/>
        <dbReference type="ChEBI" id="CHEBI:33019"/>
        <dbReference type="ChEBI" id="CHEBI:46398"/>
        <dbReference type="ChEBI" id="CHEBI:57705"/>
        <dbReference type="ChEBI" id="CHEBI:57776"/>
        <dbReference type="EC" id="2.7.7.23"/>
    </reaction>
</comment>
<proteinExistence type="inferred from homology"/>
<evidence type="ECO:0000256" key="8">
    <source>
        <dbReference type="ARBA" id="ARBA00049628"/>
    </source>
</evidence>
<dbReference type="AlphaFoldDB" id="A0A518D8A1"/>
<dbReference type="InterPro" id="IPR025877">
    <property type="entry name" value="MobA-like_NTP_Trfase"/>
</dbReference>
<evidence type="ECO:0000256" key="5">
    <source>
        <dbReference type="ARBA" id="ARBA00023315"/>
    </source>
</evidence>
<evidence type="ECO:0000256" key="6">
    <source>
        <dbReference type="ARBA" id="ARBA00048247"/>
    </source>
</evidence>
<dbReference type="KEGG" id="pnd:Pla175_10780"/>
<evidence type="ECO:0000256" key="3">
    <source>
        <dbReference type="ARBA" id="ARBA00022679"/>
    </source>
</evidence>
<dbReference type="PANTHER" id="PTHR43584:SF3">
    <property type="entry name" value="BIFUNCTIONAL PROTEIN GLMU"/>
    <property type="match status" value="1"/>
</dbReference>
<evidence type="ECO:0000313" key="10">
    <source>
        <dbReference type="EMBL" id="QDU87712.1"/>
    </source>
</evidence>
<comment type="similarity">
    <text evidence="1">In the C-terminal section; belongs to the transferase hexapeptide repeat family.</text>
</comment>
<gene>
    <name evidence="10" type="primary">glmU</name>
    <name evidence="10" type="ORF">Pla175_10780</name>
</gene>